<feature type="transmembrane region" description="Helical" evidence="3">
    <location>
        <begin position="328"/>
        <end position="349"/>
    </location>
</feature>
<dbReference type="SMART" id="SM00357">
    <property type="entry name" value="CSP"/>
    <property type="match status" value="1"/>
</dbReference>
<dbReference type="OrthoDB" id="422005at2759"/>
<dbReference type="Proteomes" id="UP000325577">
    <property type="component" value="Linkage Group LG1"/>
</dbReference>
<dbReference type="PANTHER" id="PTHR46565">
    <property type="entry name" value="COLD SHOCK DOMAIN PROTEIN 2"/>
    <property type="match status" value="1"/>
</dbReference>
<dbReference type="PANTHER" id="PTHR46565:SF27">
    <property type="entry name" value="COLD SHOCK DOMAIN-CONTAINING PROTEIN 3-LIKE"/>
    <property type="match status" value="1"/>
</dbReference>
<dbReference type="PRINTS" id="PR00050">
    <property type="entry name" value="COLDSHOCK"/>
</dbReference>
<evidence type="ECO:0000259" key="5">
    <source>
        <dbReference type="PROSITE" id="PS51857"/>
    </source>
</evidence>
<dbReference type="Gene3D" id="4.10.60.10">
    <property type="entry name" value="Zinc finger, CCHC-type"/>
    <property type="match status" value="2"/>
</dbReference>
<dbReference type="GO" id="GO:0003676">
    <property type="term" value="F:nucleic acid binding"/>
    <property type="evidence" value="ECO:0007669"/>
    <property type="project" value="InterPro"/>
</dbReference>
<keyword evidence="3" id="KW-0472">Membrane</keyword>
<keyword evidence="1" id="KW-0862">Zinc</keyword>
<gene>
    <name evidence="6" type="ORF">F0562_003942</name>
</gene>
<dbReference type="GO" id="GO:0008270">
    <property type="term" value="F:zinc ion binding"/>
    <property type="evidence" value="ECO:0007669"/>
    <property type="project" value="UniProtKB-KW"/>
</dbReference>
<evidence type="ECO:0000313" key="7">
    <source>
        <dbReference type="Proteomes" id="UP000325577"/>
    </source>
</evidence>
<feature type="domain" description="CSD" evidence="5">
    <location>
        <begin position="7"/>
        <end position="72"/>
    </location>
</feature>
<name>A0A5J5BWJ4_9ASTE</name>
<dbReference type="InterPro" id="IPR001878">
    <property type="entry name" value="Znf_CCHC"/>
</dbReference>
<dbReference type="PROSITE" id="PS00352">
    <property type="entry name" value="CSD_1"/>
    <property type="match status" value="1"/>
</dbReference>
<keyword evidence="1" id="KW-0479">Metal-binding</keyword>
<evidence type="ECO:0000256" key="1">
    <source>
        <dbReference type="PROSITE-ProRule" id="PRU00047"/>
    </source>
</evidence>
<evidence type="ECO:0000313" key="6">
    <source>
        <dbReference type="EMBL" id="KAA8547513.1"/>
    </source>
</evidence>
<feature type="region of interest" description="Disordered" evidence="2">
    <location>
        <begin position="69"/>
        <end position="89"/>
    </location>
</feature>
<dbReference type="InterPro" id="IPR002059">
    <property type="entry name" value="CSP_DNA-bd"/>
</dbReference>
<keyword evidence="1" id="KW-0863">Zinc-finger</keyword>
<dbReference type="EMBL" id="CM018032">
    <property type="protein sequence ID" value="KAA8547513.1"/>
    <property type="molecule type" value="Genomic_DNA"/>
</dbReference>
<accession>A0A5J5BWJ4</accession>
<dbReference type="AlphaFoldDB" id="A0A5J5BWJ4"/>
<dbReference type="Pfam" id="PF00098">
    <property type="entry name" value="zf-CCHC"/>
    <property type="match status" value="3"/>
</dbReference>
<protein>
    <submittedName>
        <fullName evidence="6">Uncharacterized protein</fullName>
    </submittedName>
</protein>
<dbReference type="InterPro" id="IPR019844">
    <property type="entry name" value="CSD_CS"/>
</dbReference>
<dbReference type="InterPro" id="IPR036875">
    <property type="entry name" value="Znf_CCHC_sf"/>
</dbReference>
<proteinExistence type="predicted"/>
<evidence type="ECO:0000259" key="4">
    <source>
        <dbReference type="PROSITE" id="PS50158"/>
    </source>
</evidence>
<evidence type="ECO:0000256" key="3">
    <source>
        <dbReference type="SAM" id="Phobius"/>
    </source>
</evidence>
<keyword evidence="3" id="KW-1133">Transmembrane helix</keyword>
<dbReference type="Gene3D" id="2.40.50.140">
    <property type="entry name" value="Nucleic acid-binding proteins"/>
    <property type="match status" value="1"/>
</dbReference>
<dbReference type="PROSITE" id="PS50158">
    <property type="entry name" value="ZF_CCHC"/>
    <property type="match status" value="3"/>
</dbReference>
<dbReference type="InterPro" id="IPR012340">
    <property type="entry name" value="NA-bd_OB-fold"/>
</dbReference>
<dbReference type="Pfam" id="PF00313">
    <property type="entry name" value="CSD"/>
    <property type="match status" value="1"/>
</dbReference>
<evidence type="ECO:0000256" key="2">
    <source>
        <dbReference type="SAM" id="MobiDB-lite"/>
    </source>
</evidence>
<dbReference type="CDD" id="cd04458">
    <property type="entry name" value="CSP_CDS"/>
    <property type="match status" value="1"/>
</dbReference>
<keyword evidence="7" id="KW-1185">Reference proteome</keyword>
<organism evidence="6 7">
    <name type="scientific">Nyssa sinensis</name>
    <dbReference type="NCBI Taxonomy" id="561372"/>
    <lineage>
        <taxon>Eukaryota</taxon>
        <taxon>Viridiplantae</taxon>
        <taxon>Streptophyta</taxon>
        <taxon>Embryophyta</taxon>
        <taxon>Tracheophyta</taxon>
        <taxon>Spermatophyta</taxon>
        <taxon>Magnoliopsida</taxon>
        <taxon>eudicotyledons</taxon>
        <taxon>Gunneridae</taxon>
        <taxon>Pentapetalae</taxon>
        <taxon>asterids</taxon>
        <taxon>Cornales</taxon>
        <taxon>Nyssaceae</taxon>
        <taxon>Nyssa</taxon>
    </lineage>
</organism>
<dbReference type="SMART" id="SM00343">
    <property type="entry name" value="ZnF_C2HC"/>
    <property type="match status" value="3"/>
</dbReference>
<feature type="domain" description="CCHC-type" evidence="4">
    <location>
        <begin position="186"/>
        <end position="199"/>
    </location>
</feature>
<feature type="domain" description="CCHC-type" evidence="4">
    <location>
        <begin position="130"/>
        <end position="144"/>
    </location>
</feature>
<sequence>MAEENTRSKGVVTWFDDQKGYGFIHPDDGGEDLFVHQSAIKSDGFRTLKEGQVVEFLILLENDRTKAGDVTGPNGTSVDQIKKEGYGGGRGGRGGGYGSGYGFNGGWRGSGRNGGGAGNGYRGGAAGSECYNCGRTGHMARDCRHQGNNGGGVSTGGACYNCGEHGHLARDCIRSSGGGSGGGGSCYNCGGYGHLARECFQGGSGGGGGSFGRFGSGGGGSYFSIVQLHQSQRSDEASFGQHGFNALCEARLYPEHVIEDLLWRTWMMDYTASCEEEMFGLENPFAVDKASGFFRSVEARYRVILYDPDFLSLLWGPCANKEKSNEVVVLWMMLSFAAVALMVVLGLSVNEIKLRNFIDHELTSFRLSKLLESLGDQYSIVKVPTCMLLRSFATGFIGGTSDLAALGERNLEKCG</sequence>
<dbReference type="InterPro" id="IPR011129">
    <property type="entry name" value="CSD"/>
</dbReference>
<keyword evidence="3" id="KW-0812">Transmembrane</keyword>
<dbReference type="SUPFAM" id="SSF50249">
    <property type="entry name" value="Nucleic acid-binding proteins"/>
    <property type="match status" value="1"/>
</dbReference>
<dbReference type="SUPFAM" id="SSF57756">
    <property type="entry name" value="Retrovirus zinc finger-like domains"/>
    <property type="match status" value="2"/>
</dbReference>
<dbReference type="PROSITE" id="PS51857">
    <property type="entry name" value="CSD_2"/>
    <property type="match status" value="1"/>
</dbReference>
<reference evidence="6 7" key="1">
    <citation type="submission" date="2019-09" db="EMBL/GenBank/DDBJ databases">
        <title>A chromosome-level genome assembly of the Chinese tupelo Nyssa sinensis.</title>
        <authorList>
            <person name="Yang X."/>
            <person name="Kang M."/>
            <person name="Yang Y."/>
            <person name="Xiong H."/>
            <person name="Wang M."/>
            <person name="Zhang Z."/>
            <person name="Wang Z."/>
            <person name="Wu H."/>
            <person name="Ma T."/>
            <person name="Liu J."/>
            <person name="Xi Z."/>
        </authorList>
    </citation>
    <scope>NUCLEOTIDE SEQUENCE [LARGE SCALE GENOMIC DNA]</scope>
    <source>
        <strain evidence="6">J267</strain>
        <tissue evidence="6">Leaf</tissue>
    </source>
</reference>
<feature type="domain" description="CCHC-type" evidence="4">
    <location>
        <begin position="159"/>
        <end position="172"/>
    </location>
</feature>